<protein>
    <submittedName>
        <fullName evidence="4">Putative ribonuclease H-like domain-containing protein</fullName>
    </submittedName>
</protein>
<feature type="region of interest" description="Disordered" evidence="2">
    <location>
        <begin position="98"/>
        <end position="133"/>
    </location>
</feature>
<gene>
    <name evidence="4" type="ORF">HannXRQ_Chr06g0173631</name>
</gene>
<evidence type="ECO:0000256" key="2">
    <source>
        <dbReference type="SAM" id="MobiDB-lite"/>
    </source>
</evidence>
<dbReference type="Pfam" id="PF07727">
    <property type="entry name" value="RVT_2"/>
    <property type="match status" value="1"/>
</dbReference>
<feature type="domain" description="Integrase catalytic" evidence="3">
    <location>
        <begin position="321"/>
        <end position="417"/>
    </location>
</feature>
<dbReference type="InParanoid" id="A0A251UJX2"/>
<dbReference type="Proteomes" id="UP000215914">
    <property type="component" value="Chromosome 6"/>
</dbReference>
<proteinExistence type="predicted"/>
<dbReference type="AlphaFoldDB" id="A0A251UJX2"/>
<dbReference type="SUPFAM" id="SSF56672">
    <property type="entry name" value="DNA/RNA polymerases"/>
    <property type="match status" value="1"/>
</dbReference>
<keyword evidence="1" id="KW-0378">Hydrolase</keyword>
<dbReference type="PANTHER" id="PTHR11439">
    <property type="entry name" value="GAG-POL-RELATED RETROTRANSPOSON"/>
    <property type="match status" value="1"/>
</dbReference>
<dbReference type="InterPro" id="IPR057670">
    <property type="entry name" value="SH3_retrovirus"/>
</dbReference>
<sequence>MNRIMILVNQLRMNEENITEQRVVEKILRSLTRKYEAVMVAIEESKDLTTISTEELLGILQSHELRLKQYDDNPMEQAFQMQINNTKRSRQNRYDMPVEDEVEEEEGHTARFCQQKEENDRNGSALLHEEETEGKSDDTMFMIFNIEEVIKDDCWYLDSGCSNHMTGNKNLFITLNESERREVRTGDNKKLEVLGCGDVLIKVKGVEKKVPNVFYVEGLKHNLLSVGQLVKKGYQVNFANQECMIKDSSGACIGLVKMTGNKMFPLNLSHDVTPRVCNIMTQDVCVLWHRRYGHLNFDMLHNMGTYEIVKGLPKIPKTTNSIYEDRGGEYCGHEFQNYLKENGIHHQLTTSYTPQQNGVAERKNGTLMELSRSMLKMKNMSHSYWAEAVACATYLINRAITKSIPNITPQEAWSGRKPSVRHLKVFGCVAYAHVPKQHRGKLDDKVEKTIFIGYSENSKAYKLYNPITGKTIISRDVVFDEEQEWNEGTVREETSCVELNDSGEEDQQPDVAVPGVNEEPIVNNQNENYSSDEEAENSNNQHEEVESSSSSENEELRTRKVAEIYQHEELYERGQTVQNDVADFVLYADVDPITYNEVFKYIKWREAMDREIQSILKNGTWDIVDPPKGQKPIGVKWIYKTKYDEHGNVSKHKARLVAKGYNQKYGIDYQDVFAHVIRFDTIRLVLALVAQHGWHLHQMDVKMAFLNGNLKEQVYIDQPEGYVKKGEERKVCHLKKALYGLKQAPRAWYIRIDEYFRSHGFKKCIYEHTLFTKISKHSRIIICLYVDDLILASDSLNMIEELKESMKCEFEMTDLGNLHYFLGMEVNYDNGNIMPSQQKYARNLLEKFKMENCHALSTPMEYGLKLSKEDPGDEVDQNIYRSLVGCLMYLTNTRPDILFAVNKLTQFMERPKKSHWEARKRILRYIKGTTNHGIIYSKGSKGKLVGFSDSDYAGSIDDSKSTSGYVFHLGSGAVAWQSKKQKVVALSSTEAEYIALSQAGCQALWLKGILNELQINAECPPTILCDNKSTISSAKDPVYHGKSKYIRIKYHFIRDLIKNDEVEVRFCTTKEQAADILTKALQLKDFKCLKEVLHVVSI</sequence>
<dbReference type="PROSITE" id="PS50994">
    <property type="entry name" value="INTEGRASE"/>
    <property type="match status" value="1"/>
</dbReference>
<dbReference type="InterPro" id="IPR036397">
    <property type="entry name" value="RNaseH_sf"/>
</dbReference>
<evidence type="ECO:0000256" key="1">
    <source>
        <dbReference type="ARBA" id="ARBA00022750"/>
    </source>
</evidence>
<dbReference type="EMBL" id="CM007895">
    <property type="protein sequence ID" value="OTG22631.1"/>
    <property type="molecule type" value="Genomic_DNA"/>
</dbReference>
<feature type="compositionally biased region" description="Basic and acidic residues" evidence="2">
    <location>
        <begin position="114"/>
        <end position="133"/>
    </location>
</feature>
<name>A0A251UJX2_HELAN</name>
<dbReference type="STRING" id="4232.A0A251UJX2"/>
<evidence type="ECO:0000313" key="4">
    <source>
        <dbReference type="EMBL" id="OTG22631.1"/>
    </source>
</evidence>
<reference evidence="5" key="1">
    <citation type="journal article" date="2017" name="Nature">
        <title>The sunflower genome provides insights into oil metabolism, flowering and Asterid evolution.</title>
        <authorList>
            <person name="Badouin H."/>
            <person name="Gouzy J."/>
            <person name="Grassa C.J."/>
            <person name="Murat F."/>
            <person name="Staton S.E."/>
            <person name="Cottret L."/>
            <person name="Lelandais-Briere C."/>
            <person name="Owens G.L."/>
            <person name="Carrere S."/>
            <person name="Mayjonade B."/>
            <person name="Legrand L."/>
            <person name="Gill N."/>
            <person name="Kane N.C."/>
            <person name="Bowers J.E."/>
            <person name="Hubner S."/>
            <person name="Bellec A."/>
            <person name="Berard A."/>
            <person name="Berges H."/>
            <person name="Blanchet N."/>
            <person name="Boniface M.C."/>
            <person name="Brunel D."/>
            <person name="Catrice O."/>
            <person name="Chaidir N."/>
            <person name="Claudel C."/>
            <person name="Donnadieu C."/>
            <person name="Faraut T."/>
            <person name="Fievet G."/>
            <person name="Helmstetter N."/>
            <person name="King M."/>
            <person name="Knapp S.J."/>
            <person name="Lai Z."/>
            <person name="Le Paslier M.C."/>
            <person name="Lippi Y."/>
            <person name="Lorenzon L."/>
            <person name="Mandel J.R."/>
            <person name="Marage G."/>
            <person name="Marchand G."/>
            <person name="Marquand E."/>
            <person name="Bret-Mestries E."/>
            <person name="Morien E."/>
            <person name="Nambeesan S."/>
            <person name="Nguyen T."/>
            <person name="Pegot-Espagnet P."/>
            <person name="Pouilly N."/>
            <person name="Raftis F."/>
            <person name="Sallet E."/>
            <person name="Schiex T."/>
            <person name="Thomas J."/>
            <person name="Vandecasteele C."/>
            <person name="Vares D."/>
            <person name="Vear F."/>
            <person name="Vautrin S."/>
            <person name="Crespi M."/>
            <person name="Mangin B."/>
            <person name="Burke J.M."/>
            <person name="Salse J."/>
            <person name="Munos S."/>
            <person name="Vincourt P."/>
            <person name="Rieseberg L.H."/>
            <person name="Langlade N.B."/>
        </authorList>
    </citation>
    <scope>NUCLEOTIDE SEQUENCE [LARGE SCALE GENOMIC DNA]</scope>
    <source>
        <strain evidence="5">cv. SF193</strain>
    </source>
</reference>
<dbReference type="InterPro" id="IPR001584">
    <property type="entry name" value="Integrase_cat-core"/>
</dbReference>
<dbReference type="CDD" id="cd09272">
    <property type="entry name" value="RNase_HI_RT_Ty1"/>
    <property type="match status" value="1"/>
</dbReference>
<evidence type="ECO:0000313" key="5">
    <source>
        <dbReference type="Proteomes" id="UP000215914"/>
    </source>
</evidence>
<evidence type="ECO:0000259" key="3">
    <source>
        <dbReference type="PROSITE" id="PS50994"/>
    </source>
</evidence>
<dbReference type="InterPro" id="IPR054722">
    <property type="entry name" value="PolX-like_BBD"/>
</dbReference>
<dbReference type="InterPro" id="IPR013103">
    <property type="entry name" value="RVT_2"/>
</dbReference>
<dbReference type="InterPro" id="IPR012337">
    <property type="entry name" value="RNaseH-like_sf"/>
</dbReference>
<dbReference type="InterPro" id="IPR025724">
    <property type="entry name" value="GAG-pre-integrase_dom"/>
</dbReference>
<dbReference type="PANTHER" id="PTHR11439:SF443">
    <property type="entry name" value="RNA-DIRECTED DNA POLYMERASE"/>
    <property type="match status" value="1"/>
</dbReference>
<organism evidence="4 5">
    <name type="scientific">Helianthus annuus</name>
    <name type="common">Common sunflower</name>
    <dbReference type="NCBI Taxonomy" id="4232"/>
    <lineage>
        <taxon>Eukaryota</taxon>
        <taxon>Viridiplantae</taxon>
        <taxon>Streptophyta</taxon>
        <taxon>Embryophyta</taxon>
        <taxon>Tracheophyta</taxon>
        <taxon>Spermatophyta</taxon>
        <taxon>Magnoliopsida</taxon>
        <taxon>eudicotyledons</taxon>
        <taxon>Gunneridae</taxon>
        <taxon>Pentapetalae</taxon>
        <taxon>asterids</taxon>
        <taxon>campanulids</taxon>
        <taxon>Asterales</taxon>
        <taxon>Asteraceae</taxon>
        <taxon>Asteroideae</taxon>
        <taxon>Heliantheae alliance</taxon>
        <taxon>Heliantheae</taxon>
        <taxon>Helianthus</taxon>
    </lineage>
</organism>
<dbReference type="GO" id="GO:0004190">
    <property type="term" value="F:aspartic-type endopeptidase activity"/>
    <property type="evidence" value="ECO:0007669"/>
    <property type="project" value="UniProtKB-KW"/>
</dbReference>
<dbReference type="InterPro" id="IPR043502">
    <property type="entry name" value="DNA/RNA_pol_sf"/>
</dbReference>
<dbReference type="Pfam" id="PF25597">
    <property type="entry name" value="SH3_retrovirus"/>
    <property type="match status" value="1"/>
</dbReference>
<dbReference type="GO" id="GO:0003676">
    <property type="term" value="F:nucleic acid binding"/>
    <property type="evidence" value="ECO:0007669"/>
    <property type="project" value="InterPro"/>
</dbReference>
<dbReference type="SUPFAM" id="SSF53098">
    <property type="entry name" value="Ribonuclease H-like"/>
    <property type="match status" value="1"/>
</dbReference>
<dbReference type="Pfam" id="PF13976">
    <property type="entry name" value="gag_pre-integrs"/>
    <property type="match status" value="1"/>
</dbReference>
<dbReference type="OMA" id="MENCHAL"/>
<keyword evidence="5" id="KW-1185">Reference proteome</keyword>
<dbReference type="Pfam" id="PF14223">
    <property type="entry name" value="Retrotran_gag_2"/>
    <property type="match status" value="1"/>
</dbReference>
<feature type="region of interest" description="Disordered" evidence="2">
    <location>
        <begin position="500"/>
        <end position="557"/>
    </location>
</feature>
<keyword evidence="1" id="KW-0064">Aspartyl protease</keyword>
<accession>A0A251UJX2</accession>
<keyword evidence="1" id="KW-0645">Protease</keyword>
<dbReference type="Gene3D" id="3.30.420.10">
    <property type="entry name" value="Ribonuclease H-like superfamily/Ribonuclease H"/>
    <property type="match status" value="1"/>
</dbReference>
<dbReference type="GO" id="GO:0015074">
    <property type="term" value="P:DNA integration"/>
    <property type="evidence" value="ECO:0007669"/>
    <property type="project" value="InterPro"/>
</dbReference>
<dbReference type="Pfam" id="PF22936">
    <property type="entry name" value="Pol_BBD"/>
    <property type="match status" value="1"/>
</dbReference>